<evidence type="ECO:0000313" key="2">
    <source>
        <dbReference type="Proteomes" id="UP001224890"/>
    </source>
</evidence>
<evidence type="ECO:0000313" key="1">
    <source>
        <dbReference type="EMBL" id="KAK1689474.1"/>
    </source>
</evidence>
<keyword evidence="2" id="KW-1185">Reference proteome</keyword>
<dbReference type="GeneID" id="85458700"/>
<gene>
    <name evidence="1" type="ORF">BDP55DRAFT_653264</name>
</gene>
<protein>
    <submittedName>
        <fullName evidence="1">Uncharacterized protein</fullName>
    </submittedName>
</protein>
<dbReference type="RefSeq" id="XP_060433169.1">
    <property type="nucleotide sequence ID" value="XM_060574174.1"/>
</dbReference>
<dbReference type="AlphaFoldDB" id="A0AAJ0ASC1"/>
<sequence length="101" mass="12214">MVLENVPGRFACICRDWQESIEPRNFRILQVGSDEHSFTNLHMTFHNKPWRQSYVRHIWFKIELPDHCIEKRSRPQTDEEINEDRICFATAIFTLFYNLEA</sequence>
<comment type="caution">
    <text evidence="1">The sequence shown here is derived from an EMBL/GenBank/DDBJ whole genome shotgun (WGS) entry which is preliminary data.</text>
</comment>
<dbReference type="EMBL" id="JAHMHR010000008">
    <property type="protein sequence ID" value="KAK1689474.1"/>
    <property type="molecule type" value="Genomic_DNA"/>
</dbReference>
<organism evidence="1 2">
    <name type="scientific">Colletotrichum godetiae</name>
    <dbReference type="NCBI Taxonomy" id="1209918"/>
    <lineage>
        <taxon>Eukaryota</taxon>
        <taxon>Fungi</taxon>
        <taxon>Dikarya</taxon>
        <taxon>Ascomycota</taxon>
        <taxon>Pezizomycotina</taxon>
        <taxon>Sordariomycetes</taxon>
        <taxon>Hypocreomycetidae</taxon>
        <taxon>Glomerellales</taxon>
        <taxon>Glomerellaceae</taxon>
        <taxon>Colletotrichum</taxon>
        <taxon>Colletotrichum acutatum species complex</taxon>
    </lineage>
</organism>
<dbReference type="Proteomes" id="UP001224890">
    <property type="component" value="Unassembled WGS sequence"/>
</dbReference>
<proteinExistence type="predicted"/>
<name>A0AAJ0ASC1_9PEZI</name>
<accession>A0AAJ0ASC1</accession>
<reference evidence="1" key="1">
    <citation type="submission" date="2021-06" db="EMBL/GenBank/DDBJ databases">
        <title>Comparative genomics, transcriptomics and evolutionary studies reveal genomic signatures of adaptation to plant cell wall in hemibiotrophic fungi.</title>
        <authorList>
            <consortium name="DOE Joint Genome Institute"/>
            <person name="Baroncelli R."/>
            <person name="Diaz J.F."/>
            <person name="Benocci T."/>
            <person name="Peng M."/>
            <person name="Battaglia E."/>
            <person name="Haridas S."/>
            <person name="Andreopoulos W."/>
            <person name="Labutti K."/>
            <person name="Pangilinan J."/>
            <person name="Floch G.L."/>
            <person name="Makela M.R."/>
            <person name="Henrissat B."/>
            <person name="Grigoriev I.V."/>
            <person name="Crouch J.A."/>
            <person name="De Vries R.P."/>
            <person name="Sukno S.A."/>
            <person name="Thon M.R."/>
        </authorList>
    </citation>
    <scope>NUCLEOTIDE SEQUENCE</scope>
    <source>
        <strain evidence="1">CBS 193.32</strain>
    </source>
</reference>